<dbReference type="RefSeq" id="WP_174409893.1">
    <property type="nucleotide sequence ID" value="NZ_BLVP01000008.1"/>
</dbReference>
<evidence type="ECO:0000256" key="2">
    <source>
        <dbReference type="ARBA" id="ARBA00022980"/>
    </source>
</evidence>
<keyword evidence="6" id="KW-0699">rRNA-binding</keyword>
<dbReference type="InterPro" id="IPR000529">
    <property type="entry name" value="Ribosomal_bS6"/>
</dbReference>
<keyword evidence="3 6" id="KW-0687">Ribonucleoprotein</keyword>
<evidence type="ECO:0000256" key="1">
    <source>
        <dbReference type="ARBA" id="ARBA00009512"/>
    </source>
</evidence>
<dbReference type="NCBIfam" id="TIGR00166">
    <property type="entry name" value="S6"/>
    <property type="match status" value="1"/>
</dbReference>
<comment type="caution">
    <text evidence="7">The sequence shown here is derived from an EMBL/GenBank/DDBJ whole genome shotgun (WGS) entry which is preliminary data.</text>
</comment>
<dbReference type="PANTHER" id="PTHR21011:SF1">
    <property type="entry name" value="SMALL RIBOSOMAL SUBUNIT PROTEIN BS6M"/>
    <property type="match status" value="1"/>
</dbReference>
<keyword evidence="2 6" id="KW-0689">Ribosomal protein</keyword>
<keyword evidence="8" id="KW-1185">Reference proteome</keyword>
<dbReference type="Proteomes" id="UP000503820">
    <property type="component" value="Unassembled WGS sequence"/>
</dbReference>
<dbReference type="InterPro" id="IPR035980">
    <property type="entry name" value="Ribosomal_bS6_sf"/>
</dbReference>
<dbReference type="GO" id="GO:0070181">
    <property type="term" value="F:small ribosomal subunit rRNA binding"/>
    <property type="evidence" value="ECO:0007669"/>
    <property type="project" value="TreeGrafter"/>
</dbReference>
<dbReference type="AlphaFoldDB" id="A0A7J0BU82"/>
<comment type="function">
    <text evidence="4 6">Binds together with bS18 to 16S ribosomal RNA.</text>
</comment>
<dbReference type="Gene3D" id="3.30.70.60">
    <property type="match status" value="1"/>
</dbReference>
<comment type="similarity">
    <text evidence="1 6">Belongs to the bacterial ribosomal protein bS6 family.</text>
</comment>
<dbReference type="InterPro" id="IPR014717">
    <property type="entry name" value="Transl_elong_EF1B/ribsomal_bS6"/>
</dbReference>
<accession>A0A7J0BU82</accession>
<dbReference type="SUPFAM" id="SSF54995">
    <property type="entry name" value="Ribosomal protein S6"/>
    <property type="match status" value="1"/>
</dbReference>
<dbReference type="EMBL" id="BLVP01000008">
    <property type="protein sequence ID" value="GFM37276.1"/>
    <property type="molecule type" value="Genomic_DNA"/>
</dbReference>
<protein>
    <recommendedName>
        <fullName evidence="5 6">Small ribosomal subunit protein bS6</fullName>
    </recommendedName>
</protein>
<organism evidence="7 8">
    <name type="scientific">Desulfovibrio psychrotolerans</name>
    <dbReference type="NCBI Taxonomy" id="415242"/>
    <lineage>
        <taxon>Bacteria</taxon>
        <taxon>Pseudomonadati</taxon>
        <taxon>Thermodesulfobacteriota</taxon>
        <taxon>Desulfovibrionia</taxon>
        <taxon>Desulfovibrionales</taxon>
        <taxon>Desulfovibrionaceae</taxon>
        <taxon>Desulfovibrio</taxon>
    </lineage>
</organism>
<dbReference type="Pfam" id="PF01250">
    <property type="entry name" value="Ribosomal_S6"/>
    <property type="match status" value="1"/>
</dbReference>
<evidence type="ECO:0000256" key="3">
    <source>
        <dbReference type="ARBA" id="ARBA00023274"/>
    </source>
</evidence>
<dbReference type="PANTHER" id="PTHR21011">
    <property type="entry name" value="MITOCHONDRIAL 28S RIBOSOMAL PROTEIN S6"/>
    <property type="match status" value="1"/>
</dbReference>
<dbReference type="GO" id="GO:0005737">
    <property type="term" value="C:cytoplasm"/>
    <property type="evidence" value="ECO:0007669"/>
    <property type="project" value="UniProtKB-ARBA"/>
</dbReference>
<sequence length="101" mass="11454">MRKFETLLLLSPELATDARETVLATLTGVVERVEGNVLAADHWGMRDLAYPVKKQMRGYYVRLEYAMPPAGVAELERIIRITEGIYKFVTVKLAEELEEVA</sequence>
<gene>
    <name evidence="6 7" type="primary">rpsF</name>
    <name evidence="7" type="ORF">DSM19430T_19600</name>
</gene>
<dbReference type="GO" id="GO:1990904">
    <property type="term" value="C:ribonucleoprotein complex"/>
    <property type="evidence" value="ECO:0007669"/>
    <property type="project" value="UniProtKB-KW"/>
</dbReference>
<name>A0A7J0BU82_9BACT</name>
<dbReference type="GO" id="GO:0006412">
    <property type="term" value="P:translation"/>
    <property type="evidence" value="ECO:0007669"/>
    <property type="project" value="UniProtKB-UniRule"/>
</dbReference>
<proteinExistence type="inferred from homology"/>
<evidence type="ECO:0000256" key="4">
    <source>
        <dbReference type="ARBA" id="ARBA00035104"/>
    </source>
</evidence>
<dbReference type="HAMAP" id="MF_00360">
    <property type="entry name" value="Ribosomal_bS6"/>
    <property type="match status" value="1"/>
</dbReference>
<evidence type="ECO:0000313" key="8">
    <source>
        <dbReference type="Proteomes" id="UP000503820"/>
    </source>
</evidence>
<dbReference type="InterPro" id="IPR020814">
    <property type="entry name" value="Ribosomal_S6_plastid/chlpt"/>
</dbReference>
<dbReference type="GO" id="GO:0003735">
    <property type="term" value="F:structural constituent of ribosome"/>
    <property type="evidence" value="ECO:0007669"/>
    <property type="project" value="InterPro"/>
</dbReference>
<keyword evidence="6" id="KW-0694">RNA-binding</keyword>
<dbReference type="CDD" id="cd00473">
    <property type="entry name" value="bS6"/>
    <property type="match status" value="1"/>
</dbReference>
<evidence type="ECO:0000256" key="6">
    <source>
        <dbReference type="HAMAP-Rule" id="MF_00360"/>
    </source>
</evidence>
<evidence type="ECO:0000256" key="5">
    <source>
        <dbReference type="ARBA" id="ARBA00035294"/>
    </source>
</evidence>
<evidence type="ECO:0000313" key="7">
    <source>
        <dbReference type="EMBL" id="GFM37276.1"/>
    </source>
</evidence>
<reference evidence="7 8" key="1">
    <citation type="submission" date="2020-05" db="EMBL/GenBank/DDBJ databases">
        <title>Draft genome sequence of Desulfovibrio psychrotolerans JS1T.</title>
        <authorList>
            <person name="Ueno A."/>
            <person name="Tamazawa S."/>
            <person name="Tamamura S."/>
            <person name="Murakami T."/>
            <person name="Kiyama T."/>
            <person name="Inomata H."/>
            <person name="Amano Y."/>
            <person name="Miyakawa K."/>
            <person name="Tamaki H."/>
            <person name="Naganuma T."/>
            <person name="Kaneko K."/>
        </authorList>
    </citation>
    <scope>NUCLEOTIDE SEQUENCE [LARGE SCALE GENOMIC DNA]</scope>
    <source>
        <strain evidence="7 8">JS1</strain>
    </source>
</reference>
<dbReference type="GO" id="GO:0005840">
    <property type="term" value="C:ribosome"/>
    <property type="evidence" value="ECO:0007669"/>
    <property type="project" value="UniProtKB-KW"/>
</dbReference>